<dbReference type="EMBL" id="BAABJP010000008">
    <property type="protein sequence ID" value="GAA5153544.1"/>
    <property type="molecule type" value="Genomic_DNA"/>
</dbReference>
<name>A0ABP9PWY6_9PSEU</name>
<reference evidence="2" key="1">
    <citation type="journal article" date="2019" name="Int. J. Syst. Evol. Microbiol.">
        <title>The Global Catalogue of Microorganisms (GCM) 10K type strain sequencing project: providing services to taxonomists for standard genome sequencing and annotation.</title>
        <authorList>
            <consortium name="The Broad Institute Genomics Platform"/>
            <consortium name="The Broad Institute Genome Sequencing Center for Infectious Disease"/>
            <person name="Wu L."/>
            <person name="Ma J."/>
        </authorList>
    </citation>
    <scope>NUCLEOTIDE SEQUENCE [LARGE SCALE GENOMIC DNA]</scope>
    <source>
        <strain evidence="2">JCM 18303</strain>
    </source>
</reference>
<dbReference type="Pfam" id="PF12006">
    <property type="entry name" value="DUF3500"/>
    <property type="match status" value="1"/>
</dbReference>
<comment type="caution">
    <text evidence="1">The sequence shown here is derived from an EMBL/GenBank/DDBJ whole genome shotgun (WGS) entry which is preliminary data.</text>
</comment>
<proteinExistence type="predicted"/>
<protein>
    <submittedName>
        <fullName evidence="1">DUF3500 domain-containing protein</fullName>
    </submittedName>
</protein>
<gene>
    <name evidence="1" type="ORF">GCM10023321_23940</name>
</gene>
<organism evidence="1 2">
    <name type="scientific">Pseudonocardia eucalypti</name>
    <dbReference type="NCBI Taxonomy" id="648755"/>
    <lineage>
        <taxon>Bacteria</taxon>
        <taxon>Bacillati</taxon>
        <taxon>Actinomycetota</taxon>
        <taxon>Actinomycetes</taxon>
        <taxon>Pseudonocardiales</taxon>
        <taxon>Pseudonocardiaceae</taxon>
        <taxon>Pseudonocardia</taxon>
    </lineage>
</organism>
<evidence type="ECO:0000313" key="1">
    <source>
        <dbReference type="EMBL" id="GAA5153544.1"/>
    </source>
</evidence>
<accession>A0ABP9PWY6</accession>
<keyword evidence="2" id="KW-1185">Reference proteome</keyword>
<evidence type="ECO:0000313" key="2">
    <source>
        <dbReference type="Proteomes" id="UP001428817"/>
    </source>
</evidence>
<dbReference type="Proteomes" id="UP001428817">
    <property type="component" value="Unassembled WGS sequence"/>
</dbReference>
<dbReference type="PANTHER" id="PTHR37489:SF1">
    <property type="entry name" value="DUF3500 DOMAIN-CONTAINING PROTEIN"/>
    <property type="match status" value="1"/>
</dbReference>
<dbReference type="InterPro" id="IPR021889">
    <property type="entry name" value="DUF3500"/>
</dbReference>
<dbReference type="PANTHER" id="PTHR37489">
    <property type="entry name" value="DUF3500 DOMAIN-CONTAINING PROTEIN"/>
    <property type="match status" value="1"/>
</dbReference>
<dbReference type="RefSeq" id="WP_345702760.1">
    <property type="nucleotide sequence ID" value="NZ_BAABJP010000008.1"/>
</dbReference>
<sequence length="392" mass="43019">MATKGRNLAAPAVADEPRNAVATAMERAAAAWLDALNPRQRIGAQLGSPLLPEVQVERLRWYYTPTDHGGLPLREQTARQQSLAIQLVASGLSAAGYTTVATVMGLENVLDHVEGWRAHWGRQRGRDPGLYWLRIFGDPGDIVWGWRFGGHHISLNNLVVDGAVASTTPCFIGADPATTSLLGGSLRPLGGIEDRARMLVRSLNPKQREKALLHESAVSDIVSGNRAQVRHGDAMMPMRDLWRGRFADPALDQLIDDIDRRAEESSGYTEADHAVLAISLPPKGISARDLDSGQRDKLRQLIALYTGRAPDPLADLHAARYATEPALNQTCFAWAGGTAHGDPHYYRIQGQDLLIEYDNTQRHANHAHSVWRDLNADFGLDSLAAHRQAHDH</sequence>